<sequence length="117" mass="13783">MTRGARRRCAMNRSARTMETGVPYRSRQEKKERIRYRYTRERMSCWQAASEATVRQQHRFPRLRVLSCSPRVHVYAHAFCTDDVIEIWLAFSSGQQDERKGRGRGRRGAGASEENHH</sequence>
<keyword evidence="3" id="KW-1185">Reference proteome</keyword>
<accession>A0AAV7J4D1</accession>
<dbReference type="AlphaFoldDB" id="A0AAV7J4D1"/>
<evidence type="ECO:0000313" key="2">
    <source>
        <dbReference type="EMBL" id="KAH0567570.1"/>
    </source>
</evidence>
<name>A0AAV7J4D1_COTGL</name>
<dbReference type="EMBL" id="JAHXZJ010000001">
    <property type="protein sequence ID" value="KAH0567570.1"/>
    <property type="molecule type" value="Genomic_DNA"/>
</dbReference>
<feature type="region of interest" description="Disordered" evidence="1">
    <location>
        <begin position="95"/>
        <end position="117"/>
    </location>
</feature>
<gene>
    <name evidence="2" type="ORF">KQX54_010766</name>
</gene>
<protein>
    <submittedName>
        <fullName evidence="2">Uncharacterized protein</fullName>
    </submittedName>
</protein>
<comment type="caution">
    <text evidence="2">The sequence shown here is derived from an EMBL/GenBank/DDBJ whole genome shotgun (WGS) entry which is preliminary data.</text>
</comment>
<evidence type="ECO:0000313" key="3">
    <source>
        <dbReference type="Proteomes" id="UP000826195"/>
    </source>
</evidence>
<evidence type="ECO:0000256" key="1">
    <source>
        <dbReference type="SAM" id="MobiDB-lite"/>
    </source>
</evidence>
<proteinExistence type="predicted"/>
<dbReference type="Proteomes" id="UP000826195">
    <property type="component" value="Unassembled WGS sequence"/>
</dbReference>
<reference evidence="2 3" key="1">
    <citation type="journal article" date="2021" name="J. Hered.">
        <title>A chromosome-level genome assembly of the parasitoid wasp, Cotesia glomerata (Hymenoptera: Braconidae).</title>
        <authorList>
            <person name="Pinto B.J."/>
            <person name="Weis J.J."/>
            <person name="Gamble T."/>
            <person name="Ode P.J."/>
            <person name="Paul R."/>
            <person name="Zaspel J.M."/>
        </authorList>
    </citation>
    <scope>NUCLEOTIDE SEQUENCE [LARGE SCALE GENOMIC DNA]</scope>
    <source>
        <strain evidence="2">CgM1</strain>
    </source>
</reference>
<organism evidence="2 3">
    <name type="scientific">Cotesia glomerata</name>
    <name type="common">Lepidopteran parasitic wasp</name>
    <name type="synonym">Apanteles glomeratus</name>
    <dbReference type="NCBI Taxonomy" id="32391"/>
    <lineage>
        <taxon>Eukaryota</taxon>
        <taxon>Metazoa</taxon>
        <taxon>Ecdysozoa</taxon>
        <taxon>Arthropoda</taxon>
        <taxon>Hexapoda</taxon>
        <taxon>Insecta</taxon>
        <taxon>Pterygota</taxon>
        <taxon>Neoptera</taxon>
        <taxon>Endopterygota</taxon>
        <taxon>Hymenoptera</taxon>
        <taxon>Apocrita</taxon>
        <taxon>Ichneumonoidea</taxon>
        <taxon>Braconidae</taxon>
        <taxon>Microgastrinae</taxon>
        <taxon>Cotesia</taxon>
    </lineage>
</organism>